<comment type="caution">
    <text evidence="2">The sequence shown here is derived from an EMBL/GenBank/DDBJ whole genome shotgun (WGS) entry which is preliminary data.</text>
</comment>
<evidence type="ECO:0000313" key="3">
    <source>
        <dbReference type="Proteomes" id="UP001139488"/>
    </source>
</evidence>
<gene>
    <name evidence="2" type="ORF">LNL84_02420</name>
</gene>
<feature type="compositionally biased region" description="Basic residues" evidence="1">
    <location>
        <begin position="17"/>
        <end position="27"/>
    </location>
</feature>
<dbReference type="EMBL" id="JAJNNZ010000002">
    <property type="protein sequence ID" value="MCJ2375678.1"/>
    <property type="molecule type" value="Genomic_DNA"/>
</dbReference>
<protein>
    <submittedName>
        <fullName evidence="2">Chromosome partitioning protein ParA</fullName>
    </submittedName>
</protein>
<evidence type="ECO:0000313" key="2">
    <source>
        <dbReference type="EMBL" id="MCJ2375678.1"/>
    </source>
</evidence>
<evidence type="ECO:0000256" key="1">
    <source>
        <dbReference type="SAM" id="MobiDB-lite"/>
    </source>
</evidence>
<dbReference type="Proteomes" id="UP001139488">
    <property type="component" value="Unassembled WGS sequence"/>
</dbReference>
<sequence length="96" mass="10757">MVSIPRLPATVNSQKPQKGRSLTKTKQAKAGSQVSKVAQAVSLSVNQTQHSEFERARIHYDLPEGRNKKALEEYIGVMQHSKKEELARLLGIDIYI</sequence>
<name>A0A9X1W7Z6_9VIBR</name>
<reference evidence="2" key="1">
    <citation type="submission" date="2021-11" db="EMBL/GenBank/DDBJ databases">
        <title>Vibrio ZSDE26 sp. nov. and Vibrio ZSDZ34 sp. nov., isolated from coastal seawater in Qingdao.</title>
        <authorList>
            <person name="Zhang P."/>
        </authorList>
    </citation>
    <scope>NUCLEOTIDE SEQUENCE</scope>
    <source>
        <strain evidence="2">ZSDZ34</strain>
    </source>
</reference>
<dbReference type="AlphaFoldDB" id="A0A9X1W7Z6"/>
<feature type="region of interest" description="Disordered" evidence="1">
    <location>
        <begin position="1"/>
        <end position="31"/>
    </location>
</feature>
<accession>A0A9X1W7Z6</accession>
<keyword evidence="3" id="KW-1185">Reference proteome</keyword>
<proteinExistence type="predicted"/>
<organism evidence="2 3">
    <name type="scientific">Vibrio gelatinilyticus</name>
    <dbReference type="NCBI Taxonomy" id="2893468"/>
    <lineage>
        <taxon>Bacteria</taxon>
        <taxon>Pseudomonadati</taxon>
        <taxon>Pseudomonadota</taxon>
        <taxon>Gammaproteobacteria</taxon>
        <taxon>Vibrionales</taxon>
        <taxon>Vibrionaceae</taxon>
        <taxon>Vibrio</taxon>
    </lineage>
</organism>
<dbReference type="RefSeq" id="WP_244354942.1">
    <property type="nucleotide sequence ID" value="NZ_JAJNNZ010000002.1"/>
</dbReference>